<proteinExistence type="predicted"/>
<sequence>MPDDKWKSGGVLFDETSRRVLARRPRFEKDYQKDLTFYLAKACEYLPWRFYVEFEVNCRGKQRFIDLVLKTPSPQHILMELKKGTITIDIINEVLERDYLQGYKQRTKNGKYPILYIIGYQFEPEAEDYADRLNEEWNWQLKRYKYKPQVMVRNYAQLMGFLDSRLTQTDIGGFELDRVRRDVPLLYELPMGD</sequence>
<name>A0ABU9ETP0_LIMFS</name>
<reference evidence="1 2" key="1">
    <citation type="journal article" date="2024" name="Front. Microbiol.">
        <title>Transcriptomic insights into the dominance of two phototrophs throughout the water column of a tropical hypersaline-alkaline crater lake (Dziani Dzaha, Mayotte).</title>
        <authorList>
            <person name="Duperron S."/>
            <person name="Halary S."/>
            <person name="Bouly J.-P."/>
            <person name="Roussel T."/>
            <person name="Hugoni M."/>
            <person name="Bruto M."/>
            <person name="Oger P."/>
            <person name="Duval C."/>
            <person name="Woo A."/>
            <person name="Jezequiel D."/>
            <person name="Ader M."/>
            <person name="Leboulanger C."/>
            <person name="Agogue H."/>
            <person name="Grossi V."/>
            <person name="Trousselier M."/>
            <person name="Bernard C."/>
        </authorList>
    </citation>
    <scope>NUCLEOTIDE SEQUENCE [LARGE SCALE GENOMIC DNA]</scope>
    <source>
        <strain evidence="1 2">PMC 851.14</strain>
    </source>
</reference>
<comment type="caution">
    <text evidence="1">The sequence shown here is derived from an EMBL/GenBank/DDBJ whole genome shotgun (WGS) entry which is preliminary data.</text>
</comment>
<protein>
    <recommendedName>
        <fullName evidence="3">Transposase</fullName>
    </recommendedName>
</protein>
<evidence type="ECO:0000313" key="1">
    <source>
        <dbReference type="EMBL" id="MEK9515328.1"/>
    </source>
</evidence>
<dbReference type="EMBL" id="JBBWYZ010000037">
    <property type="protein sequence ID" value="MEK9515328.1"/>
    <property type="molecule type" value="Genomic_DNA"/>
</dbReference>
<evidence type="ECO:0000313" key="2">
    <source>
        <dbReference type="Proteomes" id="UP001387447"/>
    </source>
</evidence>
<organism evidence="1 2">
    <name type="scientific">Limnospira fusiformis PMC 851.14</name>
    <dbReference type="NCBI Taxonomy" id="2219512"/>
    <lineage>
        <taxon>Bacteria</taxon>
        <taxon>Bacillati</taxon>
        <taxon>Cyanobacteriota</taxon>
        <taxon>Cyanophyceae</taxon>
        <taxon>Oscillatoriophycideae</taxon>
        <taxon>Oscillatoriales</taxon>
        <taxon>Sirenicapillariaceae</taxon>
        <taxon>Limnospira</taxon>
    </lineage>
</organism>
<gene>
    <name evidence="1" type="ORF">AAEJ74_27880</name>
</gene>
<evidence type="ECO:0008006" key="3">
    <source>
        <dbReference type="Google" id="ProtNLM"/>
    </source>
</evidence>
<keyword evidence="2" id="KW-1185">Reference proteome</keyword>
<dbReference type="Proteomes" id="UP001387447">
    <property type="component" value="Unassembled WGS sequence"/>
</dbReference>
<accession>A0ABU9ETP0</accession>
<dbReference type="RefSeq" id="WP_315642545.1">
    <property type="nucleotide sequence ID" value="NZ_JBBWYZ010000037.1"/>
</dbReference>